<evidence type="ECO:0000256" key="2">
    <source>
        <dbReference type="ARBA" id="ARBA00022692"/>
    </source>
</evidence>
<proteinExistence type="predicted"/>
<evidence type="ECO:0000256" key="5">
    <source>
        <dbReference type="SAM" id="Phobius"/>
    </source>
</evidence>
<protein>
    <submittedName>
        <fullName evidence="7">GtrA family protein</fullName>
    </submittedName>
</protein>
<evidence type="ECO:0000256" key="3">
    <source>
        <dbReference type="ARBA" id="ARBA00022989"/>
    </source>
</evidence>
<comment type="subcellular location">
    <subcellularLocation>
        <location evidence="1">Membrane</location>
        <topology evidence="1">Multi-pass membrane protein</topology>
    </subcellularLocation>
</comment>
<sequence length="168" mass="19606">MMYKIHTLLKQSILSTIDFFYPPFRRFLPLQTFRYAACGGFNLGLSIVLYPLIYNFILEQSIVYLGPIVISANIATLFIAFLITFPIGFYLSMFVVFQGSELSKKIQLFRYFVVVIICLILNYALMKLFVGVFHWWPTPSYYVNVVLVTAFSYFSQRYFSFKGNQANH</sequence>
<dbReference type="GO" id="GO:0016020">
    <property type="term" value="C:membrane"/>
    <property type="evidence" value="ECO:0007669"/>
    <property type="project" value="UniProtKB-SubCell"/>
</dbReference>
<keyword evidence="8" id="KW-1185">Reference proteome</keyword>
<evidence type="ECO:0000313" key="8">
    <source>
        <dbReference type="Proteomes" id="UP000292424"/>
    </source>
</evidence>
<feature type="domain" description="GtrA/DPMS transmembrane" evidence="6">
    <location>
        <begin position="34"/>
        <end position="161"/>
    </location>
</feature>
<dbReference type="InterPro" id="IPR007267">
    <property type="entry name" value="GtrA_DPMS_TM"/>
</dbReference>
<dbReference type="KEGG" id="arac:E0W69_010515"/>
<dbReference type="OrthoDB" id="771485at2"/>
<keyword evidence="4 5" id="KW-0472">Membrane</keyword>
<dbReference type="EMBL" id="CP044016">
    <property type="protein sequence ID" value="QES89071.1"/>
    <property type="molecule type" value="Genomic_DNA"/>
</dbReference>
<accession>A0A5P2GBX5</accession>
<dbReference type="Proteomes" id="UP000292424">
    <property type="component" value="Chromosome"/>
</dbReference>
<feature type="transmembrane region" description="Helical" evidence="5">
    <location>
        <begin position="63"/>
        <end position="96"/>
    </location>
</feature>
<dbReference type="GO" id="GO:0000271">
    <property type="term" value="P:polysaccharide biosynthetic process"/>
    <property type="evidence" value="ECO:0007669"/>
    <property type="project" value="InterPro"/>
</dbReference>
<dbReference type="AlphaFoldDB" id="A0A5P2GBX5"/>
<feature type="transmembrane region" description="Helical" evidence="5">
    <location>
        <begin position="141"/>
        <end position="159"/>
    </location>
</feature>
<feature type="transmembrane region" description="Helical" evidence="5">
    <location>
        <begin position="35"/>
        <end position="57"/>
    </location>
</feature>
<name>A0A5P2GBX5_9BACT</name>
<evidence type="ECO:0000313" key="7">
    <source>
        <dbReference type="EMBL" id="QES89071.1"/>
    </source>
</evidence>
<gene>
    <name evidence="7" type="ORF">E0W69_010515</name>
</gene>
<keyword evidence="2 5" id="KW-0812">Transmembrane</keyword>
<evidence type="ECO:0000256" key="4">
    <source>
        <dbReference type="ARBA" id="ARBA00023136"/>
    </source>
</evidence>
<evidence type="ECO:0000256" key="1">
    <source>
        <dbReference type="ARBA" id="ARBA00004141"/>
    </source>
</evidence>
<keyword evidence="3 5" id="KW-1133">Transmembrane helix</keyword>
<evidence type="ECO:0000259" key="6">
    <source>
        <dbReference type="Pfam" id="PF04138"/>
    </source>
</evidence>
<reference evidence="7 8" key="1">
    <citation type="submission" date="2019-09" db="EMBL/GenBank/DDBJ databases">
        <title>Complete genome sequence of Arachidicoccus sp. B3-10 isolated from apple orchard soil.</title>
        <authorList>
            <person name="Kim H.S."/>
            <person name="Han K.-I."/>
            <person name="Suh M.K."/>
            <person name="Lee K.C."/>
            <person name="Eom M.K."/>
            <person name="Kim J.-S."/>
            <person name="Kang S.W."/>
            <person name="Sin Y."/>
            <person name="Lee J.-S."/>
        </authorList>
    </citation>
    <scope>NUCLEOTIDE SEQUENCE [LARGE SCALE GENOMIC DNA]</scope>
    <source>
        <strain evidence="7 8">B3-10</strain>
    </source>
</reference>
<dbReference type="Pfam" id="PF04138">
    <property type="entry name" value="GtrA_DPMS_TM"/>
    <property type="match status" value="1"/>
</dbReference>
<feature type="transmembrane region" description="Helical" evidence="5">
    <location>
        <begin position="108"/>
        <end position="135"/>
    </location>
</feature>
<organism evidence="7 8">
    <name type="scientific">Rhizosphaericola mali</name>
    <dbReference type="NCBI Taxonomy" id="2545455"/>
    <lineage>
        <taxon>Bacteria</taxon>
        <taxon>Pseudomonadati</taxon>
        <taxon>Bacteroidota</taxon>
        <taxon>Chitinophagia</taxon>
        <taxon>Chitinophagales</taxon>
        <taxon>Chitinophagaceae</taxon>
        <taxon>Rhizosphaericola</taxon>
    </lineage>
</organism>